<dbReference type="Gene3D" id="3.30.200.20">
    <property type="entry name" value="Phosphorylase Kinase, domain 1"/>
    <property type="match status" value="1"/>
</dbReference>
<name>A0ABS9S2X2_9GAMM</name>
<dbReference type="RefSeq" id="WP_240716721.1">
    <property type="nucleotide sequence ID" value="NZ_JAKVTW010000001.1"/>
</dbReference>
<organism evidence="3 4">
    <name type="scientific">Vreelandella neptunia</name>
    <dbReference type="NCBI Taxonomy" id="115551"/>
    <lineage>
        <taxon>Bacteria</taxon>
        <taxon>Pseudomonadati</taxon>
        <taxon>Pseudomonadota</taxon>
        <taxon>Gammaproteobacteria</taxon>
        <taxon>Oceanospirillales</taxon>
        <taxon>Halomonadaceae</taxon>
        <taxon>Vreelandella</taxon>
    </lineage>
</organism>
<comment type="similarity">
    <text evidence="1 2">Belongs to the fructosamine kinase family.</text>
</comment>
<proteinExistence type="inferred from homology"/>
<evidence type="ECO:0000313" key="4">
    <source>
        <dbReference type="Proteomes" id="UP001320609"/>
    </source>
</evidence>
<dbReference type="SUPFAM" id="SSF56112">
    <property type="entry name" value="Protein kinase-like (PK-like)"/>
    <property type="match status" value="1"/>
</dbReference>
<dbReference type="PANTHER" id="PTHR12149">
    <property type="entry name" value="FRUCTOSAMINE 3 KINASE-RELATED PROTEIN"/>
    <property type="match status" value="1"/>
</dbReference>
<reference evidence="3 4" key="1">
    <citation type="submission" date="2022-03" db="EMBL/GenBank/DDBJ databases">
        <title>Genomic signatures underlying metal tolerance in selected Arctic bacterial isolates.</title>
        <authorList>
            <person name="Thomas F.A."/>
            <person name="Venkatachalam S."/>
            <person name="Krishnan K.P."/>
        </authorList>
    </citation>
    <scope>NUCLEOTIDE SEQUENCE [LARGE SCALE GENOMIC DNA]</scope>
    <source>
        <strain evidence="3 4">HM116</strain>
    </source>
</reference>
<dbReference type="EMBL" id="JAKVTW010000001">
    <property type="protein sequence ID" value="MCH4810443.1"/>
    <property type="molecule type" value="Genomic_DNA"/>
</dbReference>
<evidence type="ECO:0000256" key="2">
    <source>
        <dbReference type="PIRNR" id="PIRNR006221"/>
    </source>
</evidence>
<gene>
    <name evidence="3" type="ORF">MLE19_03770</name>
</gene>
<dbReference type="Pfam" id="PF03881">
    <property type="entry name" value="Fructosamin_kin"/>
    <property type="match status" value="1"/>
</dbReference>
<keyword evidence="2 3" id="KW-0418">Kinase</keyword>
<keyword evidence="4" id="KW-1185">Reference proteome</keyword>
<keyword evidence="2" id="KW-0808">Transferase</keyword>
<evidence type="ECO:0000256" key="1">
    <source>
        <dbReference type="ARBA" id="ARBA00009460"/>
    </source>
</evidence>
<dbReference type="PANTHER" id="PTHR12149:SF8">
    <property type="entry name" value="PROTEIN-RIBULOSAMINE 3-KINASE"/>
    <property type="match status" value="1"/>
</dbReference>
<dbReference type="Proteomes" id="UP001320609">
    <property type="component" value="Unassembled WGS sequence"/>
</dbReference>
<dbReference type="GO" id="GO:0016301">
    <property type="term" value="F:kinase activity"/>
    <property type="evidence" value="ECO:0007669"/>
    <property type="project" value="UniProtKB-KW"/>
</dbReference>
<sequence>MNSTLKTLLNDAGLIPQGALSPLSGGDSAATYRLGTDAGEVVVKRDNPARLAGEADGLRALASANSGLIIPAVLAQEGEWLVMKALETVSYRHGCAESLGEGLRRLHGVTGKDYGWPHDNACGRTPQPNTPLWDGRVFQRERRLLPLIDVCSAKGLLGNALRQRLETIAHGLESWLPDVPASLVHGDLWSGNVLCTAQGAAVIDPAVYRHFPEVDLAMLTLFGSPGEAFFEAYWNGNAPADWPRREALFQLNPLLNHLLLFGGSYRAALENAVIGLEAYQA</sequence>
<accession>A0ABS9S2X2</accession>
<dbReference type="InterPro" id="IPR011009">
    <property type="entry name" value="Kinase-like_dom_sf"/>
</dbReference>
<dbReference type="InterPro" id="IPR016477">
    <property type="entry name" value="Fructo-/Ketosamine-3-kinase"/>
</dbReference>
<dbReference type="Gene3D" id="3.90.1200.10">
    <property type="match status" value="1"/>
</dbReference>
<comment type="caution">
    <text evidence="3">The sequence shown here is derived from an EMBL/GenBank/DDBJ whole genome shotgun (WGS) entry which is preliminary data.</text>
</comment>
<dbReference type="PIRSF" id="PIRSF006221">
    <property type="entry name" value="Ketosamine-3-kinase"/>
    <property type="match status" value="1"/>
</dbReference>
<evidence type="ECO:0000313" key="3">
    <source>
        <dbReference type="EMBL" id="MCH4810443.1"/>
    </source>
</evidence>
<protein>
    <submittedName>
        <fullName evidence="3">Fructosamine kinase family protein</fullName>
    </submittedName>
</protein>